<name>A0A126R013_METOL</name>
<dbReference type="InterPro" id="IPR011343">
    <property type="entry name" value="DeoC"/>
</dbReference>
<dbReference type="Gene3D" id="3.20.20.70">
    <property type="entry name" value="Aldolase class I"/>
    <property type="match status" value="1"/>
</dbReference>
<keyword evidence="3 6" id="KW-0456">Lyase</keyword>
<dbReference type="CDD" id="cd00959">
    <property type="entry name" value="DeoC"/>
    <property type="match status" value="1"/>
</dbReference>
<dbReference type="GO" id="GO:0004139">
    <property type="term" value="F:deoxyribose-phosphate aldolase activity"/>
    <property type="evidence" value="ECO:0007669"/>
    <property type="project" value="UniProtKB-UniRule"/>
</dbReference>
<dbReference type="HAMAP" id="MF_00114">
    <property type="entry name" value="DeoC_type1"/>
    <property type="match status" value="1"/>
</dbReference>
<feature type="active site" description="Proton donor/acceptor" evidence="6">
    <location>
        <position position="187"/>
    </location>
</feature>
<dbReference type="GO" id="GO:0009264">
    <property type="term" value="P:deoxyribonucleotide catabolic process"/>
    <property type="evidence" value="ECO:0007669"/>
    <property type="project" value="UniProtKB-UniRule"/>
</dbReference>
<dbReference type="InterPro" id="IPR013785">
    <property type="entry name" value="Aldolase_TIM"/>
</dbReference>
<dbReference type="PATRIC" id="fig|294671.3.peg.1203"/>
<dbReference type="AlphaFoldDB" id="A0A126R013"/>
<dbReference type="Proteomes" id="UP000183442">
    <property type="component" value="Unassembled WGS sequence"/>
</dbReference>
<evidence type="ECO:0000256" key="5">
    <source>
        <dbReference type="ARBA" id="ARBA00048791"/>
    </source>
</evidence>
<dbReference type="InterPro" id="IPR002915">
    <property type="entry name" value="DeoC/FbaB/LacD_aldolase"/>
</dbReference>
<dbReference type="KEGG" id="mol:YLM1_1153"/>
<comment type="pathway">
    <text evidence="6">Carbohydrate degradation; 2-deoxy-D-ribose 1-phosphate degradation; D-glyceraldehyde 3-phosphate and acetaldehyde from 2-deoxy-alpha-D-ribose 1-phosphate: step 2/2.</text>
</comment>
<dbReference type="GO" id="GO:0005737">
    <property type="term" value="C:cytoplasm"/>
    <property type="evidence" value="ECO:0007669"/>
    <property type="project" value="UniProtKB-SubCell"/>
</dbReference>
<dbReference type="SUPFAM" id="SSF51569">
    <property type="entry name" value="Aldolase"/>
    <property type="match status" value="1"/>
</dbReference>
<evidence type="ECO:0000256" key="1">
    <source>
        <dbReference type="ARBA" id="ARBA00010936"/>
    </source>
</evidence>
<dbReference type="NCBIfam" id="TIGR00126">
    <property type="entry name" value="deoC"/>
    <property type="match status" value="1"/>
</dbReference>
<evidence type="ECO:0000256" key="2">
    <source>
        <dbReference type="ARBA" id="ARBA00022490"/>
    </source>
</evidence>
<evidence type="ECO:0000313" key="8">
    <source>
        <dbReference type="EMBL" id="SFL22520.1"/>
    </source>
</evidence>
<evidence type="ECO:0000256" key="4">
    <source>
        <dbReference type="ARBA" id="ARBA00023270"/>
    </source>
</evidence>
<keyword evidence="4 6" id="KW-0704">Schiff base</keyword>
<dbReference type="PIRSF" id="PIRSF001357">
    <property type="entry name" value="DeoC"/>
    <property type="match status" value="1"/>
</dbReference>
<evidence type="ECO:0000313" key="7">
    <source>
        <dbReference type="EMBL" id="AMK15710.1"/>
    </source>
</evidence>
<dbReference type="EMBL" id="CP014265">
    <property type="protein sequence ID" value="AMK15710.1"/>
    <property type="molecule type" value="Genomic_DNA"/>
</dbReference>
<evidence type="ECO:0000313" key="10">
    <source>
        <dbReference type="Proteomes" id="UP000183442"/>
    </source>
</evidence>
<protein>
    <recommendedName>
        <fullName evidence="6">Deoxyribose-phosphate aldolase</fullName>
        <shortName evidence="6">DERA</shortName>
        <ecNumber evidence="6">4.1.2.4</ecNumber>
    </recommendedName>
    <alternativeName>
        <fullName evidence="6">2-deoxy-D-ribose 5-phosphate aldolase</fullName>
    </alternativeName>
    <alternativeName>
        <fullName evidence="6">Phosphodeoxyriboaldolase</fullName>
        <shortName evidence="6">Deoxyriboaldolase</shortName>
    </alternativeName>
</protein>
<accession>A0A126R013</accession>
<dbReference type="PANTHER" id="PTHR10889">
    <property type="entry name" value="DEOXYRIBOSE-PHOSPHATE ALDOLASE"/>
    <property type="match status" value="1"/>
</dbReference>
<dbReference type="PANTHER" id="PTHR10889:SF1">
    <property type="entry name" value="DEOXYRIBOSE-PHOSPHATE ALDOLASE"/>
    <property type="match status" value="1"/>
</dbReference>
<organism evidence="7 9">
    <name type="scientific">Methanobrevibacter olleyae</name>
    <dbReference type="NCBI Taxonomy" id="294671"/>
    <lineage>
        <taxon>Archaea</taxon>
        <taxon>Methanobacteriati</taxon>
        <taxon>Methanobacteriota</taxon>
        <taxon>Methanomada group</taxon>
        <taxon>Methanobacteria</taxon>
        <taxon>Methanobacteriales</taxon>
        <taxon>Methanobacteriaceae</taxon>
        <taxon>Methanobrevibacter</taxon>
    </lineage>
</organism>
<comment type="catalytic activity">
    <reaction evidence="5 6">
        <text>2-deoxy-D-ribose 5-phosphate = D-glyceraldehyde 3-phosphate + acetaldehyde</text>
        <dbReference type="Rhea" id="RHEA:12821"/>
        <dbReference type="ChEBI" id="CHEBI:15343"/>
        <dbReference type="ChEBI" id="CHEBI:59776"/>
        <dbReference type="ChEBI" id="CHEBI:62877"/>
        <dbReference type="EC" id="4.1.2.4"/>
    </reaction>
</comment>
<keyword evidence="9" id="KW-1185">Reference proteome</keyword>
<dbReference type="GO" id="GO:0006018">
    <property type="term" value="P:2-deoxyribose 1-phosphate catabolic process"/>
    <property type="evidence" value="ECO:0007669"/>
    <property type="project" value="UniProtKB-UniRule"/>
</dbReference>
<evidence type="ECO:0000313" key="9">
    <source>
        <dbReference type="Proteomes" id="UP000066376"/>
    </source>
</evidence>
<reference evidence="8" key="4">
    <citation type="submission" date="2016-10" db="EMBL/GenBank/DDBJ databases">
        <authorList>
            <person name="de Groot N.N."/>
        </authorList>
    </citation>
    <scope>NUCLEOTIDE SEQUENCE [LARGE SCALE GENOMIC DNA]</scope>
    <source>
        <strain evidence="8">DSM 16632</strain>
    </source>
</reference>
<dbReference type="STRING" id="294671.YLM1_1153"/>
<comment type="function">
    <text evidence="6">Catalyzes a reversible aldol reaction between acetaldehyde and D-glyceraldehyde 3-phosphate to generate 2-deoxy-D-ribose 5-phosphate.</text>
</comment>
<dbReference type="SMART" id="SM01133">
    <property type="entry name" value="DeoC"/>
    <property type="match status" value="1"/>
</dbReference>
<gene>
    <name evidence="6" type="primary">deoC</name>
    <name evidence="8" type="ORF">SAMN02910297_00258</name>
    <name evidence="7" type="ORF">YLM1_1153</name>
</gene>
<dbReference type="FunFam" id="3.20.20.70:FF:000044">
    <property type="entry name" value="Deoxyribose-phosphate aldolase"/>
    <property type="match status" value="1"/>
</dbReference>
<reference evidence="10" key="3">
    <citation type="submission" date="2016-10" db="EMBL/GenBank/DDBJ databases">
        <authorList>
            <person name="Varghese N."/>
        </authorList>
    </citation>
    <scope>NUCLEOTIDE SEQUENCE [LARGE SCALE GENOMIC DNA]</scope>
    <source>
        <strain evidence="10">DSM 16632</strain>
    </source>
</reference>
<feature type="active site" description="Schiff-base intermediate with acetaldehyde" evidence="6">
    <location>
        <position position="156"/>
    </location>
</feature>
<proteinExistence type="inferred from homology"/>
<keyword evidence="2 6" id="KW-0963">Cytoplasm</keyword>
<dbReference type="Pfam" id="PF01791">
    <property type="entry name" value="DeoC"/>
    <property type="match status" value="1"/>
</dbReference>
<comment type="subcellular location">
    <subcellularLocation>
        <location evidence="6">Cytoplasm</location>
    </subcellularLocation>
</comment>
<dbReference type="EC" id="4.1.2.4" evidence="6"/>
<dbReference type="EMBL" id="FOTL01000003">
    <property type="protein sequence ID" value="SFL22520.1"/>
    <property type="molecule type" value="Genomic_DNA"/>
</dbReference>
<dbReference type="GO" id="GO:0016052">
    <property type="term" value="P:carbohydrate catabolic process"/>
    <property type="evidence" value="ECO:0007669"/>
    <property type="project" value="TreeGrafter"/>
</dbReference>
<evidence type="ECO:0000256" key="6">
    <source>
        <dbReference type="HAMAP-Rule" id="MF_00114"/>
    </source>
</evidence>
<reference evidence="9" key="2">
    <citation type="submission" date="2016-02" db="EMBL/GenBank/DDBJ databases">
        <title>The draft genome sequence of the rumen methanogen Methanobrevibacter olleyae YLM1.</title>
        <authorList>
            <consortium name="New Zealand Agricultural Greenhouse Gas Research Centre/Pastoral Greenhouse Gas Research Consortium"/>
            <person name="Kelly W.J."/>
            <person name="Li D."/>
            <person name="Lambie S.C."/>
            <person name="Attwood G.T."/>
            <person name="Altermann E."/>
            <person name="Leahy S.C."/>
        </authorList>
    </citation>
    <scope>NUCLEOTIDE SEQUENCE [LARGE SCALE GENOMIC DNA]</scope>
    <source>
        <strain evidence="9">YLM1</strain>
    </source>
</reference>
<comment type="similarity">
    <text evidence="1 6">Belongs to the DeoC/FbaB aldolase family. DeoC type 1 subfamily.</text>
</comment>
<dbReference type="UniPathway" id="UPA00002">
    <property type="reaction ID" value="UER00468"/>
</dbReference>
<feature type="active site" description="Proton donor/acceptor" evidence="6">
    <location>
        <position position="94"/>
    </location>
</feature>
<evidence type="ECO:0000256" key="3">
    <source>
        <dbReference type="ARBA" id="ARBA00023239"/>
    </source>
</evidence>
<reference evidence="7 9" key="1">
    <citation type="journal article" date="2016" name="Genome Announc.">
        <title>Draft Genome Sequence of the Rumen Methanogen Methanobrevibacter olleyae YLM1.</title>
        <authorList>
            <person name="Kelly W.J."/>
            <person name="Li D."/>
            <person name="Lambie S.C."/>
            <person name="Cox F."/>
            <person name="Attwood G.T."/>
            <person name="Altermann E."/>
            <person name="Leahy S.C."/>
        </authorList>
    </citation>
    <scope>NUCLEOTIDE SEQUENCE [LARGE SCALE GENOMIC DNA]</scope>
    <source>
        <strain evidence="7 9">YLM1</strain>
    </source>
</reference>
<sequence>MINKAKKLSKVIEFTNLDNSATIEEMKAFFDKAKEYGFYSVVVLPHYVKLAKEELKDTDIKVVTVVDFPLGAGNTEGKIAESKKAIADGADEIDMMANIPAIKNHDFESVKNDIKSVKEAIGDKVLKVIIENTLLTVDEKAGASRMCEDGGADYVKTSSGFNGNEDFYALMESLRIMKKNAPHLEMKAAGGINNYKLASNVMAAGVTKIGTSSGTIIMDQLNHVLENQKISPNQKTGPRLI</sequence>
<dbReference type="Proteomes" id="UP000066376">
    <property type="component" value="Chromosome"/>
</dbReference>
<dbReference type="InterPro" id="IPR028581">
    <property type="entry name" value="DeoC_typeI"/>
</dbReference>